<feature type="domain" description="Response regulatory" evidence="5">
    <location>
        <begin position="3"/>
        <end position="120"/>
    </location>
</feature>
<dbReference type="InterPro" id="IPR000792">
    <property type="entry name" value="Tscrpt_reg_LuxR_C"/>
</dbReference>
<feature type="domain" description="HTH luxR-type" evidence="4">
    <location>
        <begin position="147"/>
        <end position="212"/>
    </location>
</feature>
<evidence type="ECO:0000256" key="2">
    <source>
        <dbReference type="ARBA" id="ARBA00023125"/>
    </source>
</evidence>
<dbReference type="PROSITE" id="PS50110">
    <property type="entry name" value="RESPONSE_REGULATORY"/>
    <property type="match status" value="1"/>
</dbReference>
<dbReference type="InterPro" id="IPR011006">
    <property type="entry name" value="CheY-like_superfamily"/>
</dbReference>
<dbReference type="CDD" id="cd06170">
    <property type="entry name" value="LuxR_C_like"/>
    <property type="match status" value="1"/>
</dbReference>
<dbReference type="Pfam" id="PF00072">
    <property type="entry name" value="Response_reg"/>
    <property type="match status" value="1"/>
</dbReference>
<dbReference type="PRINTS" id="PR00038">
    <property type="entry name" value="HTHLUXR"/>
</dbReference>
<dbReference type="PANTHER" id="PTHR43214">
    <property type="entry name" value="TWO-COMPONENT RESPONSE REGULATOR"/>
    <property type="match status" value="1"/>
</dbReference>
<evidence type="ECO:0000256" key="1">
    <source>
        <dbReference type="ARBA" id="ARBA00022553"/>
    </source>
</evidence>
<evidence type="ECO:0000256" key="3">
    <source>
        <dbReference type="PROSITE-ProRule" id="PRU00169"/>
    </source>
</evidence>
<dbReference type="PANTHER" id="PTHR43214:SF43">
    <property type="entry name" value="TWO-COMPONENT RESPONSE REGULATOR"/>
    <property type="match status" value="1"/>
</dbReference>
<keyword evidence="2" id="KW-0238">DNA-binding</keyword>
<dbReference type="SMART" id="SM00421">
    <property type="entry name" value="HTH_LUXR"/>
    <property type="match status" value="1"/>
</dbReference>
<dbReference type="InterPro" id="IPR058245">
    <property type="entry name" value="NreC/VraR/RcsB-like_REC"/>
</dbReference>
<dbReference type="InterPro" id="IPR016032">
    <property type="entry name" value="Sig_transdc_resp-reg_C-effctor"/>
</dbReference>
<dbReference type="Pfam" id="PF00196">
    <property type="entry name" value="GerE"/>
    <property type="match status" value="1"/>
</dbReference>
<dbReference type="EMBL" id="BAABCV010000001">
    <property type="protein sequence ID" value="GAA4084573.1"/>
    <property type="molecule type" value="Genomic_DNA"/>
</dbReference>
<evidence type="ECO:0000313" key="6">
    <source>
        <dbReference type="EMBL" id="GAA4084573.1"/>
    </source>
</evidence>
<gene>
    <name evidence="6" type="ORF">GCM10022392_01640</name>
</gene>
<reference evidence="7" key="1">
    <citation type="journal article" date="2019" name="Int. J. Syst. Evol. Microbiol.">
        <title>The Global Catalogue of Microorganisms (GCM) 10K type strain sequencing project: providing services to taxonomists for standard genome sequencing and annotation.</title>
        <authorList>
            <consortium name="The Broad Institute Genomics Platform"/>
            <consortium name="The Broad Institute Genome Sequencing Center for Infectious Disease"/>
            <person name="Wu L."/>
            <person name="Ma J."/>
        </authorList>
    </citation>
    <scope>NUCLEOTIDE SEQUENCE [LARGE SCALE GENOMIC DNA]</scope>
    <source>
        <strain evidence="7">JCM 17085</strain>
    </source>
</reference>
<dbReference type="RefSeq" id="WP_345100378.1">
    <property type="nucleotide sequence ID" value="NZ_BAABCV010000001.1"/>
</dbReference>
<dbReference type="CDD" id="cd17535">
    <property type="entry name" value="REC_NarL-like"/>
    <property type="match status" value="1"/>
</dbReference>
<evidence type="ECO:0000313" key="7">
    <source>
        <dbReference type="Proteomes" id="UP001500841"/>
    </source>
</evidence>
<dbReference type="PROSITE" id="PS50043">
    <property type="entry name" value="HTH_LUXR_2"/>
    <property type="match status" value="1"/>
</dbReference>
<keyword evidence="1 3" id="KW-0597">Phosphoprotein</keyword>
<comment type="caution">
    <text evidence="6">The sequence shown here is derived from an EMBL/GenBank/DDBJ whole genome shotgun (WGS) entry which is preliminary data.</text>
</comment>
<dbReference type="SUPFAM" id="SSF52172">
    <property type="entry name" value="CheY-like"/>
    <property type="match status" value="1"/>
</dbReference>
<dbReference type="Gene3D" id="3.40.50.2300">
    <property type="match status" value="1"/>
</dbReference>
<dbReference type="SUPFAM" id="SSF46894">
    <property type="entry name" value="C-terminal effector domain of the bipartite response regulators"/>
    <property type="match status" value="1"/>
</dbReference>
<sequence length="215" mass="24690">MINIILAEDHHIVRLGLRHILMQEPEFQIVGEASNGQQVIDLLESNVNADVLLTDISMPQISGLELADIVNTRFPQINTLLLTMQEEEEYMFKAFRLGVKSYMLKSTDADELIFAIKQVARKRRYLCSSVADRLIKRLVLDNMPVSLPSPNIDFSVREIEVLQLIAEGYTNEEIAEKLFTSRRTVEGYRQSLINKTGTRNTATLIRFVMRHRIIE</sequence>
<dbReference type="SMART" id="SM00448">
    <property type="entry name" value="REC"/>
    <property type="match status" value="1"/>
</dbReference>
<evidence type="ECO:0000259" key="5">
    <source>
        <dbReference type="PROSITE" id="PS50110"/>
    </source>
</evidence>
<dbReference type="InterPro" id="IPR039420">
    <property type="entry name" value="WalR-like"/>
</dbReference>
<accession>A0ABP7WA36</accession>
<keyword evidence="7" id="KW-1185">Reference proteome</keyword>
<evidence type="ECO:0000259" key="4">
    <source>
        <dbReference type="PROSITE" id="PS50043"/>
    </source>
</evidence>
<dbReference type="Proteomes" id="UP001500841">
    <property type="component" value="Unassembled WGS sequence"/>
</dbReference>
<dbReference type="InterPro" id="IPR001789">
    <property type="entry name" value="Sig_transdc_resp-reg_receiver"/>
</dbReference>
<proteinExistence type="predicted"/>
<organism evidence="6 7">
    <name type="scientific">Mucilaginibacter panaciglaebae</name>
    <dbReference type="NCBI Taxonomy" id="502331"/>
    <lineage>
        <taxon>Bacteria</taxon>
        <taxon>Pseudomonadati</taxon>
        <taxon>Bacteroidota</taxon>
        <taxon>Sphingobacteriia</taxon>
        <taxon>Sphingobacteriales</taxon>
        <taxon>Sphingobacteriaceae</taxon>
        <taxon>Mucilaginibacter</taxon>
    </lineage>
</organism>
<name>A0ABP7WA36_9SPHI</name>
<feature type="modified residue" description="4-aspartylphosphate" evidence="3">
    <location>
        <position position="55"/>
    </location>
</feature>
<protein>
    <submittedName>
        <fullName evidence="6">Response regulator transcription factor</fullName>
    </submittedName>
</protein>